<gene>
    <name evidence="1" type="ORF">MEUPH1_LOCUS9147</name>
</gene>
<dbReference type="EMBL" id="CARXXK010000002">
    <property type="protein sequence ID" value="CAI6352966.1"/>
    <property type="molecule type" value="Genomic_DNA"/>
</dbReference>
<keyword evidence="2" id="KW-1185">Reference proteome</keyword>
<organism evidence="1 2">
    <name type="scientific">Macrosiphum euphorbiae</name>
    <name type="common">potato aphid</name>
    <dbReference type="NCBI Taxonomy" id="13131"/>
    <lineage>
        <taxon>Eukaryota</taxon>
        <taxon>Metazoa</taxon>
        <taxon>Ecdysozoa</taxon>
        <taxon>Arthropoda</taxon>
        <taxon>Hexapoda</taxon>
        <taxon>Insecta</taxon>
        <taxon>Pterygota</taxon>
        <taxon>Neoptera</taxon>
        <taxon>Paraneoptera</taxon>
        <taxon>Hemiptera</taxon>
        <taxon>Sternorrhyncha</taxon>
        <taxon>Aphidomorpha</taxon>
        <taxon>Aphidoidea</taxon>
        <taxon>Aphididae</taxon>
        <taxon>Macrosiphini</taxon>
        <taxon>Macrosiphum</taxon>
    </lineage>
</organism>
<proteinExistence type="predicted"/>
<name>A0AAV0WAX9_9HEMI</name>
<dbReference type="Proteomes" id="UP001160148">
    <property type="component" value="Unassembled WGS sequence"/>
</dbReference>
<dbReference type="AlphaFoldDB" id="A0AAV0WAX9"/>
<protein>
    <submittedName>
        <fullName evidence="1">Uncharacterized protein</fullName>
    </submittedName>
</protein>
<comment type="caution">
    <text evidence="1">The sequence shown here is derived from an EMBL/GenBank/DDBJ whole genome shotgun (WGS) entry which is preliminary data.</text>
</comment>
<reference evidence="1 2" key="1">
    <citation type="submission" date="2023-01" db="EMBL/GenBank/DDBJ databases">
        <authorList>
            <person name="Whitehead M."/>
        </authorList>
    </citation>
    <scope>NUCLEOTIDE SEQUENCE [LARGE SCALE GENOMIC DNA]</scope>
</reference>
<evidence type="ECO:0000313" key="2">
    <source>
        <dbReference type="Proteomes" id="UP001160148"/>
    </source>
</evidence>
<evidence type="ECO:0000313" key="1">
    <source>
        <dbReference type="EMBL" id="CAI6352966.1"/>
    </source>
</evidence>
<accession>A0AAV0WAX9</accession>
<sequence>MHRHSNIWNFLQKLTVLENQYFVEFDQARRNLSIRDSASRRERENTTTVLASHVKQLNQDEDLTGFLRRAGYHNDDNNT</sequence>